<name>A0A9W8JQU2_9AGAR</name>
<gene>
    <name evidence="3" type="ORF">NLJ89_g10412</name>
</gene>
<organism evidence="3 4">
    <name type="scientific">Agrocybe chaxingu</name>
    <dbReference type="NCBI Taxonomy" id="84603"/>
    <lineage>
        <taxon>Eukaryota</taxon>
        <taxon>Fungi</taxon>
        <taxon>Dikarya</taxon>
        <taxon>Basidiomycota</taxon>
        <taxon>Agaricomycotina</taxon>
        <taxon>Agaricomycetes</taxon>
        <taxon>Agaricomycetidae</taxon>
        <taxon>Agaricales</taxon>
        <taxon>Agaricineae</taxon>
        <taxon>Strophariaceae</taxon>
        <taxon>Agrocybe</taxon>
    </lineage>
</organism>
<feature type="transmembrane region" description="Helical" evidence="2">
    <location>
        <begin position="197"/>
        <end position="219"/>
    </location>
</feature>
<dbReference type="AlphaFoldDB" id="A0A9W8JQU2"/>
<dbReference type="CDD" id="cd12087">
    <property type="entry name" value="TM_EGFR-like"/>
    <property type="match status" value="1"/>
</dbReference>
<keyword evidence="2" id="KW-0472">Membrane</keyword>
<dbReference type="EMBL" id="JANKHO010001900">
    <property type="protein sequence ID" value="KAJ3496966.1"/>
    <property type="molecule type" value="Genomic_DNA"/>
</dbReference>
<evidence type="ECO:0000313" key="3">
    <source>
        <dbReference type="EMBL" id="KAJ3496966.1"/>
    </source>
</evidence>
<dbReference type="Gene3D" id="1.20.5.510">
    <property type="entry name" value="Single helix bin"/>
    <property type="match status" value="1"/>
</dbReference>
<evidence type="ECO:0000256" key="2">
    <source>
        <dbReference type="SAM" id="Phobius"/>
    </source>
</evidence>
<comment type="caution">
    <text evidence="3">The sequence shown here is derived from an EMBL/GenBank/DDBJ whole genome shotgun (WGS) entry which is preliminary data.</text>
</comment>
<evidence type="ECO:0000256" key="1">
    <source>
        <dbReference type="SAM" id="MobiDB-lite"/>
    </source>
</evidence>
<dbReference type="Gene3D" id="2.60.120.260">
    <property type="entry name" value="Galactose-binding domain-like"/>
    <property type="match status" value="1"/>
</dbReference>
<sequence length="363" mass="38072">MADDGNAVALIGAHVERAGTSIGVFGTISTRLRSSREPESTYRIDGGQAVTFRATQTDRTQFTQQFFQSPLLPDGEHTLEITHPETTEPVFLDFFRLIGTPIDPSSISSTLSASTSTSSTSTIDSVSSVTTTSSSSTTSTSEILTTSRLPVTVTVTVPPSASSTQAATAADSQLSPSSSAGSLGATSGSSSSTNAGAIIGGVLGGMVLLFLLIFGIMFWRRRRRGADVGRTKSIVSFFNRPPATPGEPFVLKDPPRPSGPPMSQTTGNMPGYGYDHEWQGGYTQSSYGNAYPSSNNVSAYGQVPQTGYGTSGYLPPSELVKQHNEANRMPNYAAAPADYGYGYGVGIGAAGMGREGRTRVRLD</sequence>
<accession>A0A9W8JQU2</accession>
<keyword evidence="4" id="KW-1185">Reference proteome</keyword>
<keyword evidence="2" id="KW-1133">Transmembrane helix</keyword>
<dbReference type="Proteomes" id="UP001148786">
    <property type="component" value="Unassembled WGS sequence"/>
</dbReference>
<keyword evidence="2" id="KW-0812">Transmembrane</keyword>
<feature type="region of interest" description="Disordered" evidence="1">
    <location>
        <begin position="164"/>
        <end position="192"/>
    </location>
</feature>
<protein>
    <submittedName>
        <fullName evidence="3">Uncharacterized protein</fullName>
    </submittedName>
</protein>
<feature type="region of interest" description="Disordered" evidence="1">
    <location>
        <begin position="106"/>
        <end position="141"/>
    </location>
</feature>
<evidence type="ECO:0000313" key="4">
    <source>
        <dbReference type="Proteomes" id="UP001148786"/>
    </source>
</evidence>
<proteinExistence type="predicted"/>
<reference evidence="3" key="1">
    <citation type="submission" date="2022-07" db="EMBL/GenBank/DDBJ databases">
        <title>Genome Sequence of Agrocybe chaxingu.</title>
        <authorList>
            <person name="Buettner E."/>
        </authorList>
    </citation>
    <scope>NUCLEOTIDE SEQUENCE</scope>
    <source>
        <strain evidence="3">MP-N11</strain>
    </source>
</reference>